<sequence length="51" mass="5433">MLTFGSCCPKSSEEVSGVKTPTPYRSLPAKRNGFIPLPSSCPDDANDNTCL</sequence>
<dbReference type="Proteomes" id="UP000267096">
    <property type="component" value="Unassembled WGS sequence"/>
</dbReference>
<keyword evidence="3" id="KW-1185">Reference proteome</keyword>
<protein>
    <submittedName>
        <fullName evidence="2">Uncharacterized protein</fullName>
    </submittedName>
</protein>
<feature type="region of interest" description="Disordered" evidence="1">
    <location>
        <begin position="1"/>
        <end position="31"/>
    </location>
</feature>
<name>A0A3P6Q2M6_ANISI</name>
<reference evidence="2 3" key="1">
    <citation type="submission" date="2018-11" db="EMBL/GenBank/DDBJ databases">
        <authorList>
            <consortium name="Pathogen Informatics"/>
        </authorList>
    </citation>
    <scope>NUCLEOTIDE SEQUENCE [LARGE SCALE GENOMIC DNA]</scope>
</reference>
<evidence type="ECO:0000313" key="3">
    <source>
        <dbReference type="Proteomes" id="UP000267096"/>
    </source>
</evidence>
<gene>
    <name evidence="2" type="ORF">ASIM_LOCUS6570</name>
</gene>
<dbReference type="EMBL" id="UYRR01014486">
    <property type="protein sequence ID" value="VDK27324.1"/>
    <property type="molecule type" value="Genomic_DNA"/>
</dbReference>
<evidence type="ECO:0000256" key="1">
    <source>
        <dbReference type="SAM" id="MobiDB-lite"/>
    </source>
</evidence>
<proteinExistence type="predicted"/>
<dbReference type="AlphaFoldDB" id="A0A3P6Q2M6"/>
<accession>A0A3P6Q2M6</accession>
<organism evidence="2 3">
    <name type="scientific">Anisakis simplex</name>
    <name type="common">Herring worm</name>
    <dbReference type="NCBI Taxonomy" id="6269"/>
    <lineage>
        <taxon>Eukaryota</taxon>
        <taxon>Metazoa</taxon>
        <taxon>Ecdysozoa</taxon>
        <taxon>Nematoda</taxon>
        <taxon>Chromadorea</taxon>
        <taxon>Rhabditida</taxon>
        <taxon>Spirurina</taxon>
        <taxon>Ascaridomorpha</taxon>
        <taxon>Ascaridoidea</taxon>
        <taxon>Anisakidae</taxon>
        <taxon>Anisakis</taxon>
        <taxon>Anisakis simplex complex</taxon>
    </lineage>
</organism>
<evidence type="ECO:0000313" key="2">
    <source>
        <dbReference type="EMBL" id="VDK27324.1"/>
    </source>
</evidence>